<keyword evidence="1" id="KW-0732">Signal</keyword>
<organism evidence="3 4">
    <name type="scientific">Setaria italica</name>
    <name type="common">Foxtail millet</name>
    <name type="synonym">Panicum italicum</name>
    <dbReference type="NCBI Taxonomy" id="4555"/>
    <lineage>
        <taxon>Eukaryota</taxon>
        <taxon>Viridiplantae</taxon>
        <taxon>Streptophyta</taxon>
        <taxon>Embryophyta</taxon>
        <taxon>Tracheophyta</taxon>
        <taxon>Spermatophyta</taxon>
        <taxon>Magnoliopsida</taxon>
        <taxon>Liliopsida</taxon>
        <taxon>Poales</taxon>
        <taxon>Poaceae</taxon>
        <taxon>PACMAD clade</taxon>
        <taxon>Panicoideae</taxon>
        <taxon>Panicodae</taxon>
        <taxon>Paniceae</taxon>
        <taxon>Cenchrinae</taxon>
        <taxon>Setaria</taxon>
    </lineage>
</organism>
<dbReference type="eggNOG" id="ENOG502R5ZS">
    <property type="taxonomic scope" value="Eukaryota"/>
</dbReference>
<reference evidence="3" key="3">
    <citation type="submission" date="2018-08" db="UniProtKB">
        <authorList>
            <consortium name="EnsemblPlants"/>
        </authorList>
    </citation>
    <scope>IDENTIFICATION</scope>
    <source>
        <strain evidence="3">Yugu1</strain>
    </source>
</reference>
<dbReference type="PROSITE" id="PS51257">
    <property type="entry name" value="PROKAR_LIPOPROTEIN"/>
    <property type="match status" value="1"/>
</dbReference>
<sequence>MRGKIAPLLVVLLFLPIHHVIGSCTTAQKDAILEHCEEYIKLPYYPVIIPSYIGVCCDKVRDVPGRDMECIVSLLTHAEKARHSEKKIKGLRPFCPYHSPPPPRRQVMVQQC</sequence>
<evidence type="ECO:0000313" key="4">
    <source>
        <dbReference type="Proteomes" id="UP000004995"/>
    </source>
</evidence>
<keyword evidence="4" id="KW-1185">Reference proteome</keyword>
<proteinExistence type="predicted"/>
<name>K3ZKD5_SETIT</name>
<dbReference type="EMBL" id="AGNK02004749">
    <property type="status" value="NOT_ANNOTATED_CDS"/>
    <property type="molecule type" value="Genomic_DNA"/>
</dbReference>
<dbReference type="Gramene" id="KQK94055">
    <property type="protein sequence ID" value="KQK94055"/>
    <property type="gene ID" value="SETIT_027041mg"/>
</dbReference>
<dbReference type="OrthoDB" id="676302at2759"/>
<evidence type="ECO:0000313" key="2">
    <source>
        <dbReference type="EMBL" id="RCV37592.1"/>
    </source>
</evidence>
<dbReference type="EMBL" id="CM003535">
    <property type="protein sequence ID" value="RCV37592.1"/>
    <property type="molecule type" value="Genomic_DNA"/>
</dbReference>
<dbReference type="STRING" id="4555.K3ZKD5"/>
<feature type="signal peptide" evidence="1">
    <location>
        <begin position="1"/>
        <end position="22"/>
    </location>
</feature>
<dbReference type="EnsemblPlants" id="KQK94055">
    <property type="protein sequence ID" value="KQK94055"/>
    <property type="gene ID" value="SETIT_027041mg"/>
</dbReference>
<accession>K3ZKD5</accession>
<dbReference type="HOGENOM" id="CLU_163615_1_0_1"/>
<evidence type="ECO:0000313" key="3">
    <source>
        <dbReference type="EnsemblPlants" id="KQK94055"/>
    </source>
</evidence>
<gene>
    <name evidence="2" type="ORF">SETIT_8G076200v2</name>
</gene>
<reference evidence="2" key="2">
    <citation type="submission" date="2015-07" db="EMBL/GenBank/DDBJ databases">
        <authorList>
            <person name="Noorani M."/>
        </authorList>
    </citation>
    <scope>NUCLEOTIDE SEQUENCE</scope>
    <source>
        <strain evidence="2">Yugu1</strain>
    </source>
</reference>
<reference evidence="2 4" key="1">
    <citation type="journal article" date="2012" name="Nat. Biotechnol.">
        <title>Reference genome sequence of the model plant Setaria.</title>
        <authorList>
            <person name="Bennetzen J.L."/>
            <person name="Schmutz J."/>
            <person name="Wang H."/>
            <person name="Percifield R."/>
            <person name="Hawkins J."/>
            <person name="Pontaroli A.C."/>
            <person name="Estep M."/>
            <person name="Feng L."/>
            <person name="Vaughn J.N."/>
            <person name="Grimwood J."/>
            <person name="Jenkins J."/>
            <person name="Barry K."/>
            <person name="Lindquist E."/>
            <person name="Hellsten U."/>
            <person name="Deshpande S."/>
            <person name="Wang X."/>
            <person name="Wu X."/>
            <person name="Mitros T."/>
            <person name="Triplett J."/>
            <person name="Yang X."/>
            <person name="Ye C.Y."/>
            <person name="Mauro-Herrera M."/>
            <person name="Wang L."/>
            <person name="Li P."/>
            <person name="Sharma M."/>
            <person name="Sharma R."/>
            <person name="Ronald P.C."/>
            <person name="Panaud O."/>
            <person name="Kellogg E.A."/>
            <person name="Brutnell T.P."/>
            <person name="Doust A.N."/>
            <person name="Tuskan G.A."/>
            <person name="Rokhsar D."/>
            <person name="Devos K.M."/>
        </authorList>
    </citation>
    <scope>NUCLEOTIDE SEQUENCE [LARGE SCALE GENOMIC DNA]</scope>
    <source>
        <strain evidence="4">cv. Yugu1</strain>
        <strain evidence="2">Yugu1</strain>
    </source>
</reference>
<evidence type="ECO:0000256" key="1">
    <source>
        <dbReference type="SAM" id="SignalP"/>
    </source>
</evidence>
<dbReference type="OMA" id="GRDMECI"/>
<evidence type="ECO:0008006" key="5">
    <source>
        <dbReference type="Google" id="ProtNLM"/>
    </source>
</evidence>
<dbReference type="Proteomes" id="UP000004995">
    <property type="component" value="Unassembled WGS sequence"/>
</dbReference>
<protein>
    <recommendedName>
        <fullName evidence="5">Bifunctional inhibitor/plant lipid transfer protein/seed storage helical domain-containing protein</fullName>
    </recommendedName>
</protein>
<feature type="chain" id="PRO_5010127911" description="Bifunctional inhibitor/plant lipid transfer protein/seed storage helical domain-containing protein" evidence="1">
    <location>
        <begin position="23"/>
        <end position="112"/>
    </location>
</feature>
<dbReference type="AlphaFoldDB" id="K3ZKD5"/>